<protein>
    <submittedName>
        <fullName evidence="2">Uncharacterized protein</fullName>
    </submittedName>
</protein>
<dbReference type="Proteomes" id="UP000265618">
    <property type="component" value="Unassembled WGS sequence"/>
</dbReference>
<accession>A0A9K3D0Z0</accession>
<feature type="compositionally biased region" description="Basic and acidic residues" evidence="1">
    <location>
        <begin position="268"/>
        <end position="278"/>
    </location>
</feature>
<evidence type="ECO:0000313" key="3">
    <source>
        <dbReference type="Proteomes" id="UP000265618"/>
    </source>
</evidence>
<name>A0A9K3D0Z0_9EUKA</name>
<feature type="region of interest" description="Disordered" evidence="1">
    <location>
        <begin position="186"/>
        <end position="306"/>
    </location>
</feature>
<evidence type="ECO:0000256" key="1">
    <source>
        <dbReference type="SAM" id="MobiDB-lite"/>
    </source>
</evidence>
<dbReference type="EMBL" id="BDIP01001859">
    <property type="protein sequence ID" value="GIQ85279.1"/>
    <property type="molecule type" value="Genomic_DNA"/>
</dbReference>
<sequence length="306" mass="34354">MRRSNMTFFLSTMYLCRLRMIRLLVWLSHFAVSLLPILTNDTRGDRKAKKRVKPSTAVERLVCAGLKEVLGLQSVHEAKSARGEPTDTDGDTVMELYLLRFGLGDLIQRLNAVECGVVAKYIKTNLLDWTPEYKSIVDAGEVEGEPLYHTETATGAGQAVVVAVRQGLVSQTKRVPVAYFTKEVRETETKTKKPKAKASKPTKSRAELRREKEREREREVAESLTQTLGKLQEDDEEEEEEYHSASEGEGEGEGEGRASLTDSQTSLGRDRHRDRDSGMGDVDMGGEESDEEEEEEDYHGTLAHFV</sequence>
<proteinExistence type="predicted"/>
<reference evidence="2 3" key="1">
    <citation type="journal article" date="2018" name="PLoS ONE">
        <title>The draft genome of Kipferlia bialata reveals reductive genome evolution in fornicate parasites.</title>
        <authorList>
            <person name="Tanifuji G."/>
            <person name="Takabayashi S."/>
            <person name="Kume K."/>
            <person name="Takagi M."/>
            <person name="Nakayama T."/>
            <person name="Kamikawa R."/>
            <person name="Inagaki Y."/>
            <person name="Hashimoto T."/>
        </authorList>
    </citation>
    <scope>NUCLEOTIDE SEQUENCE [LARGE SCALE GENOMIC DNA]</scope>
    <source>
        <strain evidence="2">NY0173</strain>
    </source>
</reference>
<gene>
    <name evidence="2" type="ORF">KIPB_006918</name>
</gene>
<feature type="compositionally biased region" description="Basic residues" evidence="1">
    <location>
        <begin position="192"/>
        <end position="203"/>
    </location>
</feature>
<organism evidence="2 3">
    <name type="scientific">Kipferlia bialata</name>
    <dbReference type="NCBI Taxonomy" id="797122"/>
    <lineage>
        <taxon>Eukaryota</taxon>
        <taxon>Metamonada</taxon>
        <taxon>Carpediemonas-like organisms</taxon>
        <taxon>Kipferlia</taxon>
    </lineage>
</organism>
<feature type="compositionally biased region" description="Basic and acidic residues" evidence="1">
    <location>
        <begin position="204"/>
        <end position="221"/>
    </location>
</feature>
<keyword evidence="3" id="KW-1185">Reference proteome</keyword>
<evidence type="ECO:0000313" key="2">
    <source>
        <dbReference type="EMBL" id="GIQ85279.1"/>
    </source>
</evidence>
<dbReference type="AlphaFoldDB" id="A0A9K3D0Z0"/>
<feature type="compositionally biased region" description="Acidic residues" evidence="1">
    <location>
        <begin position="284"/>
        <end position="297"/>
    </location>
</feature>
<comment type="caution">
    <text evidence="2">The sequence shown here is derived from an EMBL/GenBank/DDBJ whole genome shotgun (WGS) entry which is preliminary data.</text>
</comment>